<evidence type="ECO:0000256" key="1">
    <source>
        <dbReference type="SAM" id="Phobius"/>
    </source>
</evidence>
<evidence type="ECO:0000313" key="2">
    <source>
        <dbReference type="EMBL" id="KAK0397857.1"/>
    </source>
</evidence>
<comment type="caution">
    <text evidence="2">The sequence shown here is derived from an EMBL/GenBank/DDBJ whole genome shotgun (WGS) entry which is preliminary data.</text>
</comment>
<keyword evidence="1" id="KW-0472">Membrane</keyword>
<keyword evidence="1" id="KW-0812">Transmembrane</keyword>
<evidence type="ECO:0000313" key="3">
    <source>
        <dbReference type="Proteomes" id="UP001175271"/>
    </source>
</evidence>
<protein>
    <submittedName>
        <fullName evidence="2">Uncharacterized protein</fullName>
    </submittedName>
</protein>
<gene>
    <name evidence="2" type="ORF">QR680_002305</name>
</gene>
<sequence>MNGIVVLFAFPLVFGVIILMMGLNHTSLTDKVLFSYTQFTFLRISGAILTIVGAVGFIYGLYDEISVHEKKEKEAEERRLKDEKLRQQREQTLV</sequence>
<proteinExistence type="predicted"/>
<keyword evidence="3" id="KW-1185">Reference proteome</keyword>
<feature type="transmembrane region" description="Helical" evidence="1">
    <location>
        <begin position="39"/>
        <end position="62"/>
    </location>
</feature>
<name>A0AA39H4X7_9BILA</name>
<keyword evidence="1" id="KW-1133">Transmembrane helix</keyword>
<dbReference type="Proteomes" id="UP001175271">
    <property type="component" value="Unassembled WGS sequence"/>
</dbReference>
<dbReference type="EMBL" id="JAUCMV010000005">
    <property type="protein sequence ID" value="KAK0397857.1"/>
    <property type="molecule type" value="Genomic_DNA"/>
</dbReference>
<dbReference type="AlphaFoldDB" id="A0AA39H4X7"/>
<reference evidence="2" key="1">
    <citation type="submission" date="2023-06" db="EMBL/GenBank/DDBJ databases">
        <title>Genomic analysis of the entomopathogenic nematode Steinernema hermaphroditum.</title>
        <authorList>
            <person name="Schwarz E.M."/>
            <person name="Heppert J.K."/>
            <person name="Baniya A."/>
            <person name="Schwartz H.T."/>
            <person name="Tan C.-H."/>
            <person name="Antoshechkin I."/>
            <person name="Sternberg P.W."/>
            <person name="Goodrich-Blair H."/>
            <person name="Dillman A.R."/>
        </authorList>
    </citation>
    <scope>NUCLEOTIDE SEQUENCE</scope>
    <source>
        <strain evidence="2">PS9179</strain>
        <tissue evidence="2">Whole animal</tissue>
    </source>
</reference>
<organism evidence="2 3">
    <name type="scientific">Steinernema hermaphroditum</name>
    <dbReference type="NCBI Taxonomy" id="289476"/>
    <lineage>
        <taxon>Eukaryota</taxon>
        <taxon>Metazoa</taxon>
        <taxon>Ecdysozoa</taxon>
        <taxon>Nematoda</taxon>
        <taxon>Chromadorea</taxon>
        <taxon>Rhabditida</taxon>
        <taxon>Tylenchina</taxon>
        <taxon>Panagrolaimomorpha</taxon>
        <taxon>Strongyloidoidea</taxon>
        <taxon>Steinernematidae</taxon>
        <taxon>Steinernema</taxon>
    </lineage>
</organism>
<accession>A0AA39H4X7</accession>